<feature type="active site" description="Proton donor" evidence="13">
    <location>
        <position position="79"/>
    </location>
</feature>
<name>A0AAP3ET78_MICLU</name>
<dbReference type="EMBL" id="JALXKZ020000001">
    <property type="protein sequence ID" value="MCV7627878.1"/>
    <property type="molecule type" value="Genomic_DNA"/>
</dbReference>
<evidence type="ECO:0000256" key="10">
    <source>
        <dbReference type="ARBA" id="ARBA00031693"/>
    </source>
</evidence>
<comment type="caution">
    <text evidence="14">The sequence shown here is derived from an EMBL/GenBank/DDBJ whole genome shotgun (WGS) entry which is preliminary data.</text>
</comment>
<dbReference type="EC" id="3.1.3.3" evidence="4"/>
<protein>
    <recommendedName>
        <fullName evidence="4">phosphoserine phosphatase</fullName>
        <ecNumber evidence="4">3.1.3.3</ecNumber>
    </recommendedName>
    <alternativeName>
        <fullName evidence="10">O-phosphoserine phosphohydrolase</fullName>
    </alternativeName>
</protein>
<comment type="similarity">
    <text evidence="3">Belongs to the HAD-like hydrolase superfamily. SerB family.</text>
</comment>
<evidence type="ECO:0000256" key="9">
    <source>
        <dbReference type="ARBA" id="ARBA00023299"/>
    </source>
</evidence>
<dbReference type="NCBIfam" id="TIGR01488">
    <property type="entry name" value="HAD-SF-IB"/>
    <property type="match status" value="1"/>
</dbReference>
<evidence type="ECO:0000256" key="3">
    <source>
        <dbReference type="ARBA" id="ARBA00009184"/>
    </source>
</evidence>
<proteinExistence type="inferred from homology"/>
<dbReference type="GO" id="GO:0000287">
    <property type="term" value="F:magnesium ion binding"/>
    <property type="evidence" value="ECO:0007669"/>
    <property type="project" value="TreeGrafter"/>
</dbReference>
<accession>A0AAP3ET78</accession>
<dbReference type="SFLD" id="SFLDG01136">
    <property type="entry name" value="C1.6:_Phosphoserine_Phosphatas"/>
    <property type="match status" value="1"/>
</dbReference>
<evidence type="ECO:0000256" key="12">
    <source>
        <dbReference type="ARBA" id="ARBA00048523"/>
    </source>
</evidence>
<dbReference type="Proteomes" id="UP001205867">
    <property type="component" value="Unassembled WGS sequence"/>
</dbReference>
<comment type="cofactor">
    <cofactor evidence="1">
        <name>Mg(2+)</name>
        <dbReference type="ChEBI" id="CHEBI:18420"/>
    </cofactor>
</comment>
<evidence type="ECO:0000256" key="4">
    <source>
        <dbReference type="ARBA" id="ARBA00012640"/>
    </source>
</evidence>
<dbReference type="InterPro" id="IPR004469">
    <property type="entry name" value="PSP"/>
</dbReference>
<keyword evidence="8" id="KW-0460">Magnesium</keyword>
<evidence type="ECO:0000256" key="7">
    <source>
        <dbReference type="ARBA" id="ARBA00022801"/>
    </source>
</evidence>
<keyword evidence="5" id="KW-0028">Amino-acid biosynthesis</keyword>
<organism evidence="14 15">
    <name type="scientific">Micrococcus luteus</name>
    <name type="common">Micrococcus lysodeikticus</name>
    <dbReference type="NCBI Taxonomy" id="1270"/>
    <lineage>
        <taxon>Bacteria</taxon>
        <taxon>Bacillati</taxon>
        <taxon>Actinomycetota</taxon>
        <taxon>Actinomycetes</taxon>
        <taxon>Micrococcales</taxon>
        <taxon>Micrococcaceae</taxon>
        <taxon>Micrococcus</taxon>
    </lineage>
</organism>
<evidence type="ECO:0000256" key="11">
    <source>
        <dbReference type="ARBA" id="ARBA00048138"/>
    </source>
</evidence>
<evidence type="ECO:0000313" key="15">
    <source>
        <dbReference type="Proteomes" id="UP001205867"/>
    </source>
</evidence>
<gene>
    <name evidence="14" type="primary">serB</name>
    <name evidence="14" type="ORF">M3A82_000750</name>
</gene>
<evidence type="ECO:0000256" key="5">
    <source>
        <dbReference type="ARBA" id="ARBA00022605"/>
    </source>
</evidence>
<evidence type="ECO:0000256" key="6">
    <source>
        <dbReference type="ARBA" id="ARBA00022723"/>
    </source>
</evidence>
<sequence>MSTLRRLVVTADPALLVTDAPPAGVPDDAERLTDDGLLGWRFAADEWAAAPEPGSGWDVLTVPATVAAAPAPLVVTDVDSTLIRQEVIELLAAHAGREAEVAEVTERAMRGELDFAASLHARVEALAGLPVGVVADVVRAIRPTDGALALIEAVTAAGGRVCAVSGGFTQVLAPLAEAWGVHAYCANELEVQDGHLTGKVLGDVVDRAAKAAMLRAWAEDAGLTPEQAVGVGDGANDIDLLEAAGCGVALCAKPILREHADVVVDVPSFTPLRWLLGL</sequence>
<dbReference type="NCBIfam" id="TIGR00338">
    <property type="entry name" value="serB"/>
    <property type="match status" value="1"/>
</dbReference>
<comment type="catalytic activity">
    <reaction evidence="11">
        <text>O-phospho-L-serine + H2O = L-serine + phosphate</text>
        <dbReference type="Rhea" id="RHEA:21208"/>
        <dbReference type="ChEBI" id="CHEBI:15377"/>
        <dbReference type="ChEBI" id="CHEBI:33384"/>
        <dbReference type="ChEBI" id="CHEBI:43474"/>
        <dbReference type="ChEBI" id="CHEBI:57524"/>
        <dbReference type="EC" id="3.1.3.3"/>
    </reaction>
</comment>
<dbReference type="SFLD" id="SFLDF00029">
    <property type="entry name" value="phosphoserine_phosphatase"/>
    <property type="match status" value="1"/>
</dbReference>
<dbReference type="SFLD" id="SFLDG01137">
    <property type="entry name" value="C1.6.1:_Phosphoserine_Phosphat"/>
    <property type="match status" value="1"/>
</dbReference>
<dbReference type="SUPFAM" id="SSF56784">
    <property type="entry name" value="HAD-like"/>
    <property type="match status" value="1"/>
</dbReference>
<dbReference type="InterPro" id="IPR050582">
    <property type="entry name" value="HAD-like_SerB"/>
</dbReference>
<keyword evidence="6" id="KW-0479">Metal-binding</keyword>
<evidence type="ECO:0000256" key="13">
    <source>
        <dbReference type="PIRSR" id="PIRSR604469-1"/>
    </source>
</evidence>
<dbReference type="GO" id="GO:0005737">
    <property type="term" value="C:cytoplasm"/>
    <property type="evidence" value="ECO:0007669"/>
    <property type="project" value="TreeGrafter"/>
</dbReference>
<keyword evidence="9" id="KW-0718">Serine biosynthesis</keyword>
<keyword evidence="7 14" id="KW-0378">Hydrolase</keyword>
<evidence type="ECO:0000256" key="1">
    <source>
        <dbReference type="ARBA" id="ARBA00001946"/>
    </source>
</evidence>
<dbReference type="AlphaFoldDB" id="A0AAP3ET78"/>
<dbReference type="InterPro" id="IPR023214">
    <property type="entry name" value="HAD_sf"/>
</dbReference>
<evidence type="ECO:0000256" key="8">
    <source>
        <dbReference type="ARBA" id="ARBA00022842"/>
    </source>
</evidence>
<dbReference type="RefSeq" id="WP_036383368.1">
    <property type="nucleotide sequence ID" value="NZ_CP058971.1"/>
</dbReference>
<dbReference type="GO" id="GO:0006564">
    <property type="term" value="P:L-serine biosynthetic process"/>
    <property type="evidence" value="ECO:0007669"/>
    <property type="project" value="UniProtKB-KW"/>
</dbReference>
<dbReference type="InterPro" id="IPR036412">
    <property type="entry name" value="HAD-like_sf"/>
</dbReference>
<dbReference type="PANTHER" id="PTHR43344">
    <property type="entry name" value="PHOSPHOSERINE PHOSPHATASE"/>
    <property type="match status" value="1"/>
</dbReference>
<evidence type="ECO:0000256" key="2">
    <source>
        <dbReference type="ARBA" id="ARBA00005135"/>
    </source>
</evidence>
<dbReference type="Pfam" id="PF12710">
    <property type="entry name" value="HAD"/>
    <property type="match status" value="1"/>
</dbReference>
<dbReference type="GO" id="GO:0036424">
    <property type="term" value="F:L-phosphoserine phosphatase activity"/>
    <property type="evidence" value="ECO:0007669"/>
    <property type="project" value="InterPro"/>
</dbReference>
<reference evidence="14" key="1">
    <citation type="submission" date="2023-06" db="EMBL/GenBank/DDBJ databases">
        <title>lsaBGC provides a comprehensive framework for evolutionary analysis of biosynthetic gene clusters within focal taxa.</title>
        <authorList>
            <person name="Salamzade R."/>
            <person name="Sandstrom S."/>
            <person name="Kalan L.R."/>
        </authorList>
    </citation>
    <scope>NUCLEOTIDE SEQUENCE</scope>
    <source>
        <strain evidence="14">P3-SID899</strain>
    </source>
</reference>
<dbReference type="PANTHER" id="PTHR43344:SF2">
    <property type="entry name" value="PHOSPHOSERINE PHOSPHATASE"/>
    <property type="match status" value="1"/>
</dbReference>
<feature type="active site" description="Nucleophile" evidence="13">
    <location>
        <position position="77"/>
    </location>
</feature>
<evidence type="ECO:0000313" key="14">
    <source>
        <dbReference type="EMBL" id="MCV7627878.1"/>
    </source>
</evidence>
<dbReference type="SFLD" id="SFLDS00003">
    <property type="entry name" value="Haloacid_Dehalogenase"/>
    <property type="match status" value="1"/>
</dbReference>
<dbReference type="Gene3D" id="3.40.50.1000">
    <property type="entry name" value="HAD superfamily/HAD-like"/>
    <property type="match status" value="1"/>
</dbReference>
<comment type="catalytic activity">
    <reaction evidence="12">
        <text>O-phospho-D-serine + H2O = D-serine + phosphate</text>
        <dbReference type="Rhea" id="RHEA:24873"/>
        <dbReference type="ChEBI" id="CHEBI:15377"/>
        <dbReference type="ChEBI" id="CHEBI:35247"/>
        <dbReference type="ChEBI" id="CHEBI:43474"/>
        <dbReference type="ChEBI" id="CHEBI:58680"/>
        <dbReference type="EC" id="3.1.3.3"/>
    </reaction>
</comment>
<comment type="pathway">
    <text evidence="2">Amino-acid biosynthesis; L-serine biosynthesis; L-serine from 3-phospho-D-glycerate: step 3/3.</text>
</comment>